<comment type="caution">
    <text evidence="2">The sequence shown here is derived from an EMBL/GenBank/DDBJ whole genome shotgun (WGS) entry which is preliminary data.</text>
</comment>
<keyword evidence="1" id="KW-0472">Membrane</keyword>
<evidence type="ECO:0000256" key="1">
    <source>
        <dbReference type="SAM" id="Phobius"/>
    </source>
</evidence>
<feature type="transmembrane region" description="Helical" evidence="1">
    <location>
        <begin position="38"/>
        <end position="62"/>
    </location>
</feature>
<accession>A0A314YSI5</accession>
<evidence type="ECO:0000313" key="2">
    <source>
        <dbReference type="EMBL" id="PQQ07881.1"/>
    </source>
</evidence>
<proteinExistence type="predicted"/>
<keyword evidence="3" id="KW-1185">Reference proteome</keyword>
<gene>
    <name evidence="2" type="ORF">Pyn_07964</name>
</gene>
<dbReference type="AlphaFoldDB" id="A0A314YSI5"/>
<keyword evidence="1" id="KW-0812">Transmembrane</keyword>
<dbReference type="OrthoDB" id="10606709at2759"/>
<evidence type="ECO:0000313" key="3">
    <source>
        <dbReference type="Proteomes" id="UP000250321"/>
    </source>
</evidence>
<name>A0A314YSI5_PRUYE</name>
<dbReference type="EMBL" id="PJQY01000796">
    <property type="protein sequence ID" value="PQQ07881.1"/>
    <property type="molecule type" value="Genomic_DNA"/>
</dbReference>
<protein>
    <submittedName>
        <fullName evidence="2">Uncharacterized protein</fullName>
    </submittedName>
</protein>
<dbReference type="Proteomes" id="UP000250321">
    <property type="component" value="Unassembled WGS sequence"/>
</dbReference>
<organism evidence="2 3">
    <name type="scientific">Prunus yedoensis var. nudiflora</name>
    <dbReference type="NCBI Taxonomy" id="2094558"/>
    <lineage>
        <taxon>Eukaryota</taxon>
        <taxon>Viridiplantae</taxon>
        <taxon>Streptophyta</taxon>
        <taxon>Embryophyta</taxon>
        <taxon>Tracheophyta</taxon>
        <taxon>Spermatophyta</taxon>
        <taxon>Magnoliopsida</taxon>
        <taxon>eudicotyledons</taxon>
        <taxon>Gunneridae</taxon>
        <taxon>Pentapetalae</taxon>
        <taxon>rosids</taxon>
        <taxon>fabids</taxon>
        <taxon>Rosales</taxon>
        <taxon>Rosaceae</taxon>
        <taxon>Amygdaloideae</taxon>
        <taxon>Amygdaleae</taxon>
        <taxon>Prunus</taxon>
    </lineage>
</organism>
<keyword evidence="1" id="KW-1133">Transmembrane helix</keyword>
<reference evidence="2 3" key="1">
    <citation type="submission" date="2018-02" db="EMBL/GenBank/DDBJ databases">
        <title>Draft genome of wild Prunus yedoensis var. nudiflora.</title>
        <authorList>
            <person name="Baek S."/>
            <person name="Kim J.-H."/>
            <person name="Choi K."/>
            <person name="Kim G.-B."/>
            <person name="Cho A."/>
            <person name="Jang H."/>
            <person name="Shin C.-H."/>
            <person name="Yu H.-J."/>
            <person name="Mun J.-H."/>
        </authorList>
    </citation>
    <scope>NUCLEOTIDE SEQUENCE [LARGE SCALE GENOMIC DNA]</scope>
    <source>
        <strain evidence="3">cv. Jeju island</strain>
        <tissue evidence="2">Leaf</tissue>
    </source>
</reference>
<sequence>MPRQPRTGSFFLAFPSVRMLSAAALPAGWKLWGHSTGLITFSPLMLAGSTSMVLSCTLIPIFHDYLFSLKMNQTEAIEEANAKEADKVANQLLLLQRKEAIEELTRNTLEKPSIAERL</sequence>